<dbReference type="Proteomes" id="UP000008181">
    <property type="component" value="Chromosome 2"/>
</dbReference>
<protein>
    <submittedName>
        <fullName evidence="2">Uncharacterized protein</fullName>
    </submittedName>
</protein>
<organism evidence="2 3">
    <name type="scientific">Thermothielavioides terrestris (strain ATCC 38088 / NRRL 8126)</name>
    <name type="common">Thielavia terrestris</name>
    <dbReference type="NCBI Taxonomy" id="578455"/>
    <lineage>
        <taxon>Eukaryota</taxon>
        <taxon>Fungi</taxon>
        <taxon>Dikarya</taxon>
        <taxon>Ascomycota</taxon>
        <taxon>Pezizomycotina</taxon>
        <taxon>Sordariomycetes</taxon>
        <taxon>Sordariomycetidae</taxon>
        <taxon>Sordariales</taxon>
        <taxon>Chaetomiaceae</taxon>
        <taxon>Thermothielavioides</taxon>
        <taxon>Thermothielavioides terrestris</taxon>
    </lineage>
</organism>
<name>G2R1F9_THETT</name>
<accession>G2R1F9</accession>
<dbReference type="EMBL" id="CP003010">
    <property type="protein sequence ID" value="AEO65698.1"/>
    <property type="molecule type" value="Genomic_DNA"/>
</dbReference>
<dbReference type="KEGG" id="ttt:THITE_2112942"/>
<dbReference type="HOGENOM" id="CLU_3052049_0_0_1"/>
<dbReference type="RefSeq" id="XP_003652034.1">
    <property type="nucleotide sequence ID" value="XM_003651986.1"/>
</dbReference>
<dbReference type="AlphaFoldDB" id="G2R1F9"/>
<evidence type="ECO:0000313" key="2">
    <source>
        <dbReference type="EMBL" id="AEO65698.1"/>
    </source>
</evidence>
<gene>
    <name evidence="2" type="ORF">THITE_2112942</name>
</gene>
<reference evidence="2 3" key="1">
    <citation type="journal article" date="2011" name="Nat. Biotechnol.">
        <title>Comparative genomic analysis of the thermophilic biomass-degrading fungi Myceliophthora thermophila and Thielavia terrestris.</title>
        <authorList>
            <person name="Berka R.M."/>
            <person name="Grigoriev I.V."/>
            <person name="Otillar R."/>
            <person name="Salamov A."/>
            <person name="Grimwood J."/>
            <person name="Reid I."/>
            <person name="Ishmael N."/>
            <person name="John T."/>
            <person name="Darmond C."/>
            <person name="Moisan M.-C."/>
            <person name="Henrissat B."/>
            <person name="Coutinho P.M."/>
            <person name="Lombard V."/>
            <person name="Natvig D.O."/>
            <person name="Lindquist E."/>
            <person name="Schmutz J."/>
            <person name="Lucas S."/>
            <person name="Harris P."/>
            <person name="Powlowski J."/>
            <person name="Bellemare A."/>
            <person name="Taylor D."/>
            <person name="Butler G."/>
            <person name="de Vries R.P."/>
            <person name="Allijn I.E."/>
            <person name="van den Brink J."/>
            <person name="Ushinsky S."/>
            <person name="Storms R."/>
            <person name="Powell A.J."/>
            <person name="Paulsen I.T."/>
            <person name="Elbourne L.D.H."/>
            <person name="Baker S.E."/>
            <person name="Magnuson J."/>
            <person name="LaBoissiere S."/>
            <person name="Clutterbuck A.J."/>
            <person name="Martinez D."/>
            <person name="Wogulis M."/>
            <person name="de Leon A.L."/>
            <person name="Rey M.W."/>
            <person name="Tsang A."/>
        </authorList>
    </citation>
    <scope>NUCLEOTIDE SEQUENCE [LARGE SCALE GENOMIC DNA]</scope>
    <source>
        <strain evidence="3">ATCC 38088 / NRRL 8126</strain>
    </source>
</reference>
<evidence type="ECO:0000256" key="1">
    <source>
        <dbReference type="SAM" id="MobiDB-lite"/>
    </source>
</evidence>
<evidence type="ECO:0000313" key="3">
    <source>
        <dbReference type="Proteomes" id="UP000008181"/>
    </source>
</evidence>
<feature type="compositionally biased region" description="Basic residues" evidence="1">
    <location>
        <begin position="42"/>
        <end position="54"/>
    </location>
</feature>
<feature type="region of interest" description="Disordered" evidence="1">
    <location>
        <begin position="35"/>
        <end position="54"/>
    </location>
</feature>
<keyword evidence="3" id="KW-1185">Reference proteome</keyword>
<sequence>MSIWRNLHSPPSDDENNFLPEKDEYCMCIVCPPPAQQQARPVHPRARQVLRRMP</sequence>
<proteinExistence type="predicted"/>
<dbReference type="GeneID" id="11520516"/>